<dbReference type="Pfam" id="PF07729">
    <property type="entry name" value="FCD"/>
    <property type="match status" value="1"/>
</dbReference>
<accession>A0A2K4ZH68</accession>
<dbReference type="PROSITE" id="PS50949">
    <property type="entry name" value="HTH_GNTR"/>
    <property type="match status" value="1"/>
</dbReference>
<dbReference type="PANTHER" id="PTHR43537:SF5">
    <property type="entry name" value="UXU OPERON TRANSCRIPTIONAL REGULATOR"/>
    <property type="match status" value="1"/>
</dbReference>
<dbReference type="PANTHER" id="PTHR43537">
    <property type="entry name" value="TRANSCRIPTIONAL REGULATOR, GNTR FAMILY"/>
    <property type="match status" value="1"/>
</dbReference>
<evidence type="ECO:0000256" key="2">
    <source>
        <dbReference type="ARBA" id="ARBA00023125"/>
    </source>
</evidence>
<keyword evidence="7" id="KW-1185">Reference proteome</keyword>
<dbReference type="Pfam" id="PF00392">
    <property type="entry name" value="GntR"/>
    <property type="match status" value="1"/>
</dbReference>
<proteinExistence type="predicted"/>
<feature type="domain" description="HTH gntR-type" evidence="5">
    <location>
        <begin position="1"/>
        <end position="56"/>
    </location>
</feature>
<name>A0A2K4ZH68_9FIRM</name>
<organism evidence="6 7">
    <name type="scientific">Acetatifactor muris</name>
    <dbReference type="NCBI Taxonomy" id="879566"/>
    <lineage>
        <taxon>Bacteria</taxon>
        <taxon>Bacillati</taxon>
        <taxon>Bacillota</taxon>
        <taxon>Clostridia</taxon>
        <taxon>Lachnospirales</taxon>
        <taxon>Lachnospiraceae</taxon>
        <taxon>Acetatifactor</taxon>
    </lineage>
</organism>
<dbReference type="Gene3D" id="1.10.10.10">
    <property type="entry name" value="Winged helix-like DNA-binding domain superfamily/Winged helix DNA-binding domain"/>
    <property type="match status" value="1"/>
</dbReference>
<dbReference type="SMART" id="SM00895">
    <property type="entry name" value="FCD"/>
    <property type="match status" value="1"/>
</dbReference>
<feature type="region of interest" description="Disordered" evidence="4">
    <location>
        <begin position="213"/>
        <end position="239"/>
    </location>
</feature>
<keyword evidence="3" id="KW-0804">Transcription</keyword>
<dbReference type="Proteomes" id="UP000236311">
    <property type="component" value="Unassembled WGS sequence"/>
</dbReference>
<evidence type="ECO:0000256" key="1">
    <source>
        <dbReference type="ARBA" id="ARBA00023015"/>
    </source>
</evidence>
<dbReference type="InterPro" id="IPR008920">
    <property type="entry name" value="TF_FadR/GntR_C"/>
</dbReference>
<evidence type="ECO:0000259" key="5">
    <source>
        <dbReference type="PROSITE" id="PS50949"/>
    </source>
</evidence>
<reference evidence="6 7" key="1">
    <citation type="submission" date="2018-01" db="EMBL/GenBank/DDBJ databases">
        <authorList>
            <person name="Gaut B.S."/>
            <person name="Morton B.R."/>
            <person name="Clegg M.T."/>
            <person name="Duvall M.R."/>
        </authorList>
    </citation>
    <scope>NUCLEOTIDE SEQUENCE [LARGE SCALE GENOMIC DNA]</scope>
    <source>
        <strain evidence="6">GP69</strain>
    </source>
</reference>
<dbReference type="AlphaFoldDB" id="A0A2K4ZH68"/>
<keyword evidence="1" id="KW-0805">Transcription regulation</keyword>
<dbReference type="CDD" id="cd07377">
    <property type="entry name" value="WHTH_GntR"/>
    <property type="match status" value="1"/>
</dbReference>
<sequence>MILSDKSRVGQKLPSEQALATGFGVSRPVIREALAVLRARGLVAVQSGEGSHIVPPEPIHVVDAVNRMTRMRYISPGEVYEVRVWLEAKAAYLAAANATGEQLDELNAVNRRMEDSRKDVRRQAQLDLEFHQKLAEMSGNRLLSIFVQSMNGILQYMLESTLGLPRAREDGVAYHDRIIETLRTGDKDMSEAIVRDHLMMSMRNFEFTEENQKLAGGGEGTGGLLQDPEKRNEEEKIYE</sequence>
<gene>
    <name evidence="6" type="primary">lutR_1</name>
    <name evidence="6" type="ORF">AMURIS_02522</name>
</gene>
<dbReference type="Gene3D" id="1.20.120.530">
    <property type="entry name" value="GntR ligand-binding domain-like"/>
    <property type="match status" value="1"/>
</dbReference>
<evidence type="ECO:0000313" key="6">
    <source>
        <dbReference type="EMBL" id="SOY29801.1"/>
    </source>
</evidence>
<dbReference type="GO" id="GO:0003677">
    <property type="term" value="F:DNA binding"/>
    <property type="evidence" value="ECO:0007669"/>
    <property type="project" value="UniProtKB-KW"/>
</dbReference>
<dbReference type="InterPro" id="IPR011711">
    <property type="entry name" value="GntR_C"/>
</dbReference>
<dbReference type="InterPro" id="IPR036390">
    <property type="entry name" value="WH_DNA-bd_sf"/>
</dbReference>
<dbReference type="PRINTS" id="PR00035">
    <property type="entry name" value="HTHGNTR"/>
</dbReference>
<dbReference type="SMART" id="SM00345">
    <property type="entry name" value="HTH_GNTR"/>
    <property type="match status" value="1"/>
</dbReference>
<dbReference type="EMBL" id="OFSM01000012">
    <property type="protein sequence ID" value="SOY29801.1"/>
    <property type="molecule type" value="Genomic_DNA"/>
</dbReference>
<protein>
    <submittedName>
        <fullName evidence="6">HTH-type transcriptional regulator LutR</fullName>
    </submittedName>
</protein>
<evidence type="ECO:0000256" key="4">
    <source>
        <dbReference type="SAM" id="MobiDB-lite"/>
    </source>
</evidence>
<keyword evidence="2" id="KW-0238">DNA-binding</keyword>
<dbReference type="SUPFAM" id="SSF48008">
    <property type="entry name" value="GntR ligand-binding domain-like"/>
    <property type="match status" value="1"/>
</dbReference>
<evidence type="ECO:0000256" key="3">
    <source>
        <dbReference type="ARBA" id="ARBA00023163"/>
    </source>
</evidence>
<evidence type="ECO:0000313" key="7">
    <source>
        <dbReference type="Proteomes" id="UP000236311"/>
    </source>
</evidence>
<dbReference type="OrthoDB" id="1648691at2"/>
<dbReference type="GO" id="GO:0003700">
    <property type="term" value="F:DNA-binding transcription factor activity"/>
    <property type="evidence" value="ECO:0007669"/>
    <property type="project" value="InterPro"/>
</dbReference>
<dbReference type="SUPFAM" id="SSF46785">
    <property type="entry name" value="Winged helix' DNA-binding domain"/>
    <property type="match status" value="1"/>
</dbReference>
<dbReference type="InterPro" id="IPR000524">
    <property type="entry name" value="Tscrpt_reg_HTH_GntR"/>
</dbReference>
<dbReference type="InterPro" id="IPR036388">
    <property type="entry name" value="WH-like_DNA-bd_sf"/>
</dbReference>
<feature type="compositionally biased region" description="Basic and acidic residues" evidence="4">
    <location>
        <begin position="227"/>
        <end position="239"/>
    </location>
</feature>